<reference evidence="2 3" key="1">
    <citation type="submission" date="2024-09" db="EMBL/GenBank/DDBJ databases">
        <authorList>
            <person name="Sun Q."/>
            <person name="Mori K."/>
        </authorList>
    </citation>
    <scope>NUCLEOTIDE SEQUENCE [LARGE SCALE GENOMIC DNA]</scope>
    <source>
        <strain evidence="2 3">CECT 8622</strain>
    </source>
</reference>
<feature type="transmembrane region" description="Helical" evidence="1">
    <location>
        <begin position="131"/>
        <end position="152"/>
    </location>
</feature>
<name>A0ABV5FA00_9FLAO</name>
<accession>A0ABV5FA00</accession>
<protein>
    <submittedName>
        <fullName evidence="2">TssN family type VI secretion system protein</fullName>
    </submittedName>
</protein>
<feature type="transmembrane region" description="Helical" evidence="1">
    <location>
        <begin position="6"/>
        <end position="27"/>
    </location>
</feature>
<dbReference type="Proteomes" id="UP001589585">
    <property type="component" value="Unassembled WGS sequence"/>
</dbReference>
<keyword evidence="3" id="KW-1185">Reference proteome</keyword>
<sequence length="296" mass="34664">MDTLITFFLKYLLAPLAVLFLLIILKFSKVKKKLNMKKVILFILIASIILVLPAFFGLLKYEFIWGGLLITMVIYLLLGVGLVFYTNSNSFKSLGLIDEKEQKTYFYIVILIILILAAWGYYLLFNWLSKLPYSIWVMTSVLWSMVPLFYIITRDVFLKITPPFFKAWQVKSDANNDSYWDKIDTFTLIQVTAKVKRKPSDEEYASFAVKLPTEVILGKWFDRFIEDQNVRFPQDVIRTTDESGDGMGWIFYTSKWFSFPLFTRVLDADKTGSENNINDKQVIFVRRIKIKQDENE</sequence>
<evidence type="ECO:0000313" key="3">
    <source>
        <dbReference type="Proteomes" id="UP001589585"/>
    </source>
</evidence>
<keyword evidence="1" id="KW-0472">Membrane</keyword>
<evidence type="ECO:0000313" key="2">
    <source>
        <dbReference type="EMBL" id="MFB9056257.1"/>
    </source>
</evidence>
<dbReference type="Pfam" id="PF17555">
    <property type="entry name" value="TssN"/>
    <property type="match status" value="1"/>
</dbReference>
<feature type="transmembrane region" description="Helical" evidence="1">
    <location>
        <begin position="64"/>
        <end position="85"/>
    </location>
</feature>
<organism evidence="2 3">
    <name type="scientific">Mariniflexile ostreae</name>
    <dbReference type="NCBI Taxonomy" id="1520892"/>
    <lineage>
        <taxon>Bacteria</taxon>
        <taxon>Pseudomonadati</taxon>
        <taxon>Bacteroidota</taxon>
        <taxon>Flavobacteriia</taxon>
        <taxon>Flavobacteriales</taxon>
        <taxon>Flavobacteriaceae</taxon>
        <taxon>Mariniflexile</taxon>
    </lineage>
</organism>
<evidence type="ECO:0000256" key="1">
    <source>
        <dbReference type="SAM" id="Phobius"/>
    </source>
</evidence>
<comment type="caution">
    <text evidence="2">The sequence shown here is derived from an EMBL/GenBank/DDBJ whole genome shotgun (WGS) entry which is preliminary data.</text>
</comment>
<feature type="transmembrane region" description="Helical" evidence="1">
    <location>
        <begin position="39"/>
        <end position="58"/>
    </location>
</feature>
<gene>
    <name evidence="2" type="ORF">ACFFU9_05820</name>
</gene>
<dbReference type="RefSeq" id="WP_379860453.1">
    <property type="nucleotide sequence ID" value="NZ_JBHMFC010000016.1"/>
</dbReference>
<proteinExistence type="predicted"/>
<keyword evidence="1" id="KW-1133">Transmembrane helix</keyword>
<dbReference type="InterPro" id="IPR035177">
    <property type="entry name" value="TssN"/>
</dbReference>
<feature type="transmembrane region" description="Helical" evidence="1">
    <location>
        <begin position="105"/>
        <end position="125"/>
    </location>
</feature>
<keyword evidence="1" id="KW-0812">Transmembrane</keyword>
<dbReference type="EMBL" id="JBHMFC010000016">
    <property type="protein sequence ID" value="MFB9056257.1"/>
    <property type="molecule type" value="Genomic_DNA"/>
</dbReference>